<dbReference type="InterPro" id="IPR020476">
    <property type="entry name" value="Nudix_hydrolase"/>
</dbReference>
<name>A0A1M4E3R8_9ACTN</name>
<reference evidence="6" key="1">
    <citation type="submission" date="2016-04" db="EMBL/GenBank/DDBJ databases">
        <authorList>
            <person name="Evans L.H."/>
            <person name="Alamgir A."/>
            <person name="Owens N."/>
            <person name="Weber N.D."/>
            <person name="Virtaneva K."/>
            <person name="Barbian K."/>
            <person name="Babar A."/>
            <person name="Rosenke K."/>
        </authorList>
    </citation>
    <scope>NUCLEOTIDE SEQUENCE</scope>
    <source>
        <strain evidence="6">Nono1</strain>
    </source>
</reference>
<dbReference type="EMBL" id="LT559118">
    <property type="protein sequence ID" value="SBO93505.1"/>
    <property type="molecule type" value="Genomic_DNA"/>
</dbReference>
<evidence type="ECO:0000313" key="6">
    <source>
        <dbReference type="EMBL" id="SBO93505.1"/>
    </source>
</evidence>
<comment type="similarity">
    <text evidence="2 4">Belongs to the Nudix hydrolase family.</text>
</comment>
<dbReference type="PANTHER" id="PTHR43046:SF2">
    <property type="entry name" value="8-OXO-DGTP DIPHOSPHATASE-RELATED"/>
    <property type="match status" value="1"/>
</dbReference>
<evidence type="ECO:0000256" key="1">
    <source>
        <dbReference type="ARBA" id="ARBA00001946"/>
    </source>
</evidence>
<evidence type="ECO:0000256" key="2">
    <source>
        <dbReference type="ARBA" id="ARBA00005582"/>
    </source>
</evidence>
<evidence type="ECO:0000259" key="5">
    <source>
        <dbReference type="PROSITE" id="PS51462"/>
    </source>
</evidence>
<gene>
    <name evidence="6" type="ORF">BN4615_P3019</name>
</gene>
<keyword evidence="3 4" id="KW-0378">Hydrolase</keyword>
<accession>A0A1M4E3R8</accession>
<dbReference type="InterPro" id="IPR015797">
    <property type="entry name" value="NUDIX_hydrolase-like_dom_sf"/>
</dbReference>
<dbReference type="PANTHER" id="PTHR43046">
    <property type="entry name" value="GDP-MANNOSE MANNOSYL HYDROLASE"/>
    <property type="match status" value="1"/>
</dbReference>
<dbReference type="Pfam" id="PF00293">
    <property type="entry name" value="NUDIX"/>
    <property type="match status" value="1"/>
</dbReference>
<dbReference type="Gene3D" id="3.90.79.10">
    <property type="entry name" value="Nucleoside Triphosphate Pyrophosphohydrolase"/>
    <property type="match status" value="1"/>
</dbReference>
<dbReference type="RefSeq" id="WP_311132262.1">
    <property type="nucleotide sequence ID" value="NZ_LT559118.1"/>
</dbReference>
<evidence type="ECO:0000256" key="4">
    <source>
        <dbReference type="RuleBase" id="RU003476"/>
    </source>
</evidence>
<dbReference type="InterPro" id="IPR020084">
    <property type="entry name" value="NUDIX_hydrolase_CS"/>
</dbReference>
<evidence type="ECO:0000256" key="3">
    <source>
        <dbReference type="ARBA" id="ARBA00022801"/>
    </source>
</evidence>
<comment type="cofactor">
    <cofactor evidence="1">
        <name>Mg(2+)</name>
        <dbReference type="ChEBI" id="CHEBI:18420"/>
    </cofactor>
</comment>
<dbReference type="PROSITE" id="PS00893">
    <property type="entry name" value="NUDIX_BOX"/>
    <property type="match status" value="1"/>
</dbReference>
<sequence>MPMSPFLANLRKKIGGDLLMLPSVSGFVFDDEGRLLLARHGDVGLWAAPGGGVDPDERPEDAVVRELHEELGVDIEVRGLIGVYGGPEFRTRYPNGHEVAYVIAAYGCALAPGSAAPTPDEVEINDFRWVSEQELPGLSTTAWTPGVAPLAFAWWREHAR</sequence>
<dbReference type="PROSITE" id="PS51462">
    <property type="entry name" value="NUDIX"/>
    <property type="match status" value="1"/>
</dbReference>
<dbReference type="SUPFAM" id="SSF55811">
    <property type="entry name" value="Nudix"/>
    <property type="match status" value="1"/>
</dbReference>
<proteinExistence type="inferred from homology"/>
<feature type="domain" description="Nudix hydrolase" evidence="5">
    <location>
        <begin position="19"/>
        <end position="153"/>
    </location>
</feature>
<protein>
    <submittedName>
        <fullName evidence="6">MutT/nudix family protein</fullName>
    </submittedName>
</protein>
<dbReference type="InterPro" id="IPR000086">
    <property type="entry name" value="NUDIX_hydrolase_dom"/>
</dbReference>
<dbReference type="AlphaFoldDB" id="A0A1M4E3R8"/>
<dbReference type="GO" id="GO:0016787">
    <property type="term" value="F:hydrolase activity"/>
    <property type="evidence" value="ECO:0007669"/>
    <property type="project" value="UniProtKB-KW"/>
</dbReference>
<dbReference type="PRINTS" id="PR00502">
    <property type="entry name" value="NUDIXFAMILY"/>
</dbReference>
<organism evidence="6">
    <name type="scientific">Nonomuraea gerenzanensis</name>
    <dbReference type="NCBI Taxonomy" id="93944"/>
    <lineage>
        <taxon>Bacteria</taxon>
        <taxon>Bacillati</taxon>
        <taxon>Actinomycetota</taxon>
        <taxon>Actinomycetes</taxon>
        <taxon>Streptosporangiales</taxon>
        <taxon>Streptosporangiaceae</taxon>
        <taxon>Nonomuraea</taxon>
    </lineage>
</organism>